<gene>
    <name evidence="1" type="ORF">MCOR_9490</name>
</gene>
<dbReference type="PANTHER" id="PTHR46954">
    <property type="entry name" value="C2H2-TYPE DOMAIN-CONTAINING PROTEIN"/>
    <property type="match status" value="1"/>
</dbReference>
<dbReference type="AlphaFoldDB" id="A0A6J8AMJ9"/>
<organism evidence="1 2">
    <name type="scientific">Mytilus coruscus</name>
    <name type="common">Sea mussel</name>
    <dbReference type="NCBI Taxonomy" id="42192"/>
    <lineage>
        <taxon>Eukaryota</taxon>
        <taxon>Metazoa</taxon>
        <taxon>Spiralia</taxon>
        <taxon>Lophotrochozoa</taxon>
        <taxon>Mollusca</taxon>
        <taxon>Bivalvia</taxon>
        <taxon>Autobranchia</taxon>
        <taxon>Pteriomorphia</taxon>
        <taxon>Mytilida</taxon>
        <taxon>Mytiloidea</taxon>
        <taxon>Mytilidae</taxon>
        <taxon>Mytilinae</taxon>
        <taxon>Mytilus</taxon>
    </lineage>
</organism>
<proteinExistence type="predicted"/>
<dbReference type="EMBL" id="CACVKT020001736">
    <property type="protein sequence ID" value="CAC5370804.1"/>
    <property type="molecule type" value="Genomic_DNA"/>
</dbReference>
<protein>
    <submittedName>
        <fullName evidence="1">Uncharacterized protein</fullName>
    </submittedName>
</protein>
<reference evidence="1 2" key="1">
    <citation type="submission" date="2020-06" db="EMBL/GenBank/DDBJ databases">
        <authorList>
            <person name="Li R."/>
            <person name="Bekaert M."/>
        </authorList>
    </citation>
    <scope>NUCLEOTIDE SEQUENCE [LARGE SCALE GENOMIC DNA]</scope>
    <source>
        <strain evidence="2">wild</strain>
    </source>
</reference>
<name>A0A6J8AMJ9_MYTCO</name>
<accession>A0A6J8AMJ9</accession>
<sequence length="1054" mass="120122">MEIALCASVEERNGTYYKIIIKNKIIKSSVKQTWEDVTDYVIGTTEISEEVDTAIEKGHLTLKLHSNTGTETFEANPDDFVGTAYEFDKNLKYVKFIVDVTESSTSSSCVQESDRSSIAGPSAFDRLMNRSTKQPQKKNPESLRFTAKDKLFNNICDEMDKVKAEFPSAMTDHVVSKHVMTNVLWYLDGNKQKIMDRSRTTDVHPIPDRFFNGFNAVNDWKRKRQRAPYLSSLILKQHNVQQKRQMLEHPVRQVDEFSYLEHRTEAKTVLEQYHLLDNIVSQQDSYNYILFEEGRHTNGNIMTPKEKYEFVKGLKLSVPIDILRYDPGGAGGGTLVVWRTPNERGQEEVMNASLKVLQKVKPLLPEYHTRQMRRSFVRSYCNLPTGDKISPAVLRVIYTDLTLDATVNQNKGIEDRIHQAILSEDANLVTDLRHLNSGRPNDTFSIFFDKLSEKIEELTAADDRRQNVEHLSKYISVKNLIKDVKDELPVNTPIPSESTVLLSFVPKNSHKKVAKLYKSKVPLQFKVQSRQLRCSHQDDHYCAAIFKYLRNYAVKFRENSSFLCIDDKAKVDFGEPGMAIATGVRGKKSIVPVTSTLAALDHDMQSKGSLTPSVTLEVDIPVDDSSFYRGEVHVTYKDSVFQASSPWRHATEMSKMLQEKENVPTCLLLYSDGGPDHRITFHAVKLSLIVLFKKLDLDFLVAGRTAPGHSWLNPAERIMSIINIALQNVALMREESRSEIEQILRSTNSMSDIRNKATKNIAIKTAWMESVNPLITLLEERTGRLTLKDSPFSVHKAATDDEVKDFEGYVRQVVCPEIKIGQYQEKHLKSVQGYQKFLREHCRERNYLFQIKKCNDLNCCTRQRGDIEFPWVPDPILAVGNEHYVPMASLLGKDTTDKDQPSCQKTRPAAVAEEIQGVRNAGLVGQNVRSTVKCYECTKPRCIYSKKKLTTRELRGMSRILEKYDYSCGADIIPEGDILQGVICVRMQLDCRSHIEFPYYADTNTVNVNKNICCHCGEAGEKDRDLLKKFKVVLPICRGCQDLGKEAMKRSPIK</sequence>
<keyword evidence="2" id="KW-1185">Reference proteome</keyword>
<dbReference type="PANTHER" id="PTHR46954:SF1">
    <property type="entry name" value="C2H2-TYPE DOMAIN-CONTAINING PROTEIN"/>
    <property type="match status" value="1"/>
</dbReference>
<dbReference type="Proteomes" id="UP000507470">
    <property type="component" value="Unassembled WGS sequence"/>
</dbReference>
<dbReference type="OrthoDB" id="10033767at2759"/>
<evidence type="ECO:0000313" key="2">
    <source>
        <dbReference type="Proteomes" id="UP000507470"/>
    </source>
</evidence>
<evidence type="ECO:0000313" key="1">
    <source>
        <dbReference type="EMBL" id="CAC5370804.1"/>
    </source>
</evidence>